<gene>
    <name evidence="2" type="ORF">CDAR_216401</name>
</gene>
<evidence type="ECO:0000313" key="2">
    <source>
        <dbReference type="EMBL" id="GIY54913.1"/>
    </source>
</evidence>
<accession>A0AAV4UAY2</accession>
<organism evidence="2 3">
    <name type="scientific">Caerostris darwini</name>
    <dbReference type="NCBI Taxonomy" id="1538125"/>
    <lineage>
        <taxon>Eukaryota</taxon>
        <taxon>Metazoa</taxon>
        <taxon>Ecdysozoa</taxon>
        <taxon>Arthropoda</taxon>
        <taxon>Chelicerata</taxon>
        <taxon>Arachnida</taxon>
        <taxon>Araneae</taxon>
        <taxon>Araneomorphae</taxon>
        <taxon>Entelegynae</taxon>
        <taxon>Araneoidea</taxon>
        <taxon>Araneidae</taxon>
        <taxon>Caerostris</taxon>
    </lineage>
</organism>
<feature type="region of interest" description="Disordered" evidence="1">
    <location>
        <begin position="1"/>
        <end position="25"/>
    </location>
</feature>
<reference evidence="2 3" key="1">
    <citation type="submission" date="2021-06" db="EMBL/GenBank/DDBJ databases">
        <title>Caerostris darwini draft genome.</title>
        <authorList>
            <person name="Kono N."/>
            <person name="Arakawa K."/>
        </authorList>
    </citation>
    <scope>NUCLEOTIDE SEQUENCE [LARGE SCALE GENOMIC DNA]</scope>
</reference>
<comment type="caution">
    <text evidence="2">The sequence shown here is derived from an EMBL/GenBank/DDBJ whole genome shotgun (WGS) entry which is preliminary data.</text>
</comment>
<dbReference type="EMBL" id="BPLQ01011003">
    <property type="protein sequence ID" value="GIY54913.1"/>
    <property type="molecule type" value="Genomic_DNA"/>
</dbReference>
<dbReference type="Proteomes" id="UP001054837">
    <property type="component" value="Unassembled WGS sequence"/>
</dbReference>
<dbReference type="AlphaFoldDB" id="A0AAV4UAY2"/>
<protein>
    <submittedName>
        <fullName evidence="2">Uncharacterized protein</fullName>
    </submittedName>
</protein>
<feature type="compositionally biased region" description="Low complexity" evidence="1">
    <location>
        <begin position="1"/>
        <end position="15"/>
    </location>
</feature>
<evidence type="ECO:0000256" key="1">
    <source>
        <dbReference type="SAM" id="MobiDB-lite"/>
    </source>
</evidence>
<evidence type="ECO:0000313" key="3">
    <source>
        <dbReference type="Proteomes" id="UP001054837"/>
    </source>
</evidence>
<name>A0AAV4UAY2_9ARAC</name>
<sequence>MQKLSIISSGSSASSRKQCPSVAEQQSHSWLGNQLMRPESPSVNGSILLVNSTCIASCAQSVGFLYYSEDTQVKEKVFSIAI</sequence>
<proteinExistence type="predicted"/>
<keyword evidence="3" id="KW-1185">Reference proteome</keyword>